<proteinExistence type="predicted"/>
<comment type="caution">
    <text evidence="2">The sequence shown here is derived from an EMBL/GenBank/DDBJ whole genome shotgun (WGS) entry which is preliminary data.</text>
</comment>
<feature type="transmembrane region" description="Helical" evidence="1">
    <location>
        <begin position="52"/>
        <end position="73"/>
    </location>
</feature>
<name>A0A4Q2UUY1_FUSOX</name>
<evidence type="ECO:0000313" key="3">
    <source>
        <dbReference type="Proteomes" id="UP000290540"/>
    </source>
</evidence>
<evidence type="ECO:0000313" key="2">
    <source>
        <dbReference type="EMBL" id="RYC78125.1"/>
    </source>
</evidence>
<organism evidence="2 3">
    <name type="scientific">Fusarium oxysporum f. sp. narcissi</name>
    <dbReference type="NCBI Taxonomy" id="451672"/>
    <lineage>
        <taxon>Eukaryota</taxon>
        <taxon>Fungi</taxon>
        <taxon>Dikarya</taxon>
        <taxon>Ascomycota</taxon>
        <taxon>Pezizomycotina</taxon>
        <taxon>Sordariomycetes</taxon>
        <taxon>Hypocreomycetidae</taxon>
        <taxon>Hypocreales</taxon>
        <taxon>Nectriaceae</taxon>
        <taxon>Fusarium</taxon>
        <taxon>Fusarium oxysporum species complex</taxon>
    </lineage>
</organism>
<sequence length="366" mass="41264">MAQNSADDFDRLQLVSSFYGPGTTGCWYFTTLSCLLLWTLHPKRKNCDSIDTDFIAVLTYPVVAAGHLVVQLTTYTDLTAEMMTTKDPAPRQAIASIEAALTVNEIYYPICLLLFCLAARSRCTRRMCLLACSGLFCFTAEGYMLTSAPKLRNTHGNPDRFFLADAECLFASVFTLFVSAVLVMSSTIAAYYLARTVQNRTRQPQTGKQAMLFIARETMRETRSMHVVTFVTLVLLPSSLIPGLISVSSDILSLFLQTNVYLFPQTNLSIAELDQAVAMFAGGTVLAFSVFNITHTYHKHWRTPYQSAEPISKLESRRWILEYQENHIKERGWEPQDLSNSVQKAKHIREGDTMAFPHFMRRRAPA</sequence>
<dbReference type="Proteomes" id="UP000290540">
    <property type="component" value="Unassembled WGS sequence"/>
</dbReference>
<feature type="transmembrane region" description="Helical" evidence="1">
    <location>
        <begin position="169"/>
        <end position="194"/>
    </location>
</feature>
<reference evidence="2 3" key="1">
    <citation type="submission" date="2016-12" db="EMBL/GenBank/DDBJ databases">
        <title>Draft genome sequence of Fusarium oxysporum causing rot on Narcissus.</title>
        <authorList>
            <person name="Armitage A.D."/>
            <person name="Taylor A."/>
            <person name="Clarkson J.P."/>
            <person name="Harrison R.J."/>
            <person name="Jackson A.C."/>
        </authorList>
    </citation>
    <scope>NUCLEOTIDE SEQUENCE [LARGE SCALE GENOMIC DNA]</scope>
    <source>
        <strain evidence="2 3">N139</strain>
    </source>
</reference>
<feature type="transmembrane region" description="Helical" evidence="1">
    <location>
        <begin position="276"/>
        <end position="294"/>
    </location>
</feature>
<keyword evidence="1" id="KW-1133">Transmembrane helix</keyword>
<evidence type="ECO:0000256" key="1">
    <source>
        <dbReference type="SAM" id="Phobius"/>
    </source>
</evidence>
<feature type="transmembrane region" description="Helical" evidence="1">
    <location>
        <begin position="227"/>
        <end position="256"/>
    </location>
</feature>
<dbReference type="AlphaFoldDB" id="A0A4Q2UUY1"/>
<keyword evidence="1" id="KW-0812">Transmembrane</keyword>
<dbReference type="EMBL" id="MQTW01001423">
    <property type="protein sequence ID" value="RYC78125.1"/>
    <property type="molecule type" value="Genomic_DNA"/>
</dbReference>
<feature type="transmembrane region" description="Helical" evidence="1">
    <location>
        <begin position="93"/>
        <end position="115"/>
    </location>
</feature>
<protein>
    <submittedName>
        <fullName evidence="2">Uncharacterized protein</fullName>
    </submittedName>
</protein>
<accession>A0A4Q2UUY1</accession>
<keyword evidence="1" id="KW-0472">Membrane</keyword>
<feature type="transmembrane region" description="Helical" evidence="1">
    <location>
        <begin position="18"/>
        <end position="40"/>
    </location>
</feature>
<gene>
    <name evidence="2" type="ORF">BFJ63_vAg19001</name>
</gene>
<feature type="transmembrane region" description="Helical" evidence="1">
    <location>
        <begin position="127"/>
        <end position="149"/>
    </location>
</feature>